<protein>
    <submittedName>
        <fullName evidence="1">Uncharacterized protein</fullName>
    </submittedName>
</protein>
<name>A0A0F9E811_9ZZZZ</name>
<gene>
    <name evidence="1" type="ORF">LCGC14_2107460</name>
</gene>
<organism evidence="1">
    <name type="scientific">marine sediment metagenome</name>
    <dbReference type="NCBI Taxonomy" id="412755"/>
    <lineage>
        <taxon>unclassified sequences</taxon>
        <taxon>metagenomes</taxon>
        <taxon>ecological metagenomes</taxon>
    </lineage>
</organism>
<dbReference type="EMBL" id="LAZR01025973">
    <property type="protein sequence ID" value="KKL70188.1"/>
    <property type="molecule type" value="Genomic_DNA"/>
</dbReference>
<evidence type="ECO:0000313" key="1">
    <source>
        <dbReference type="EMBL" id="KKL70188.1"/>
    </source>
</evidence>
<dbReference type="AlphaFoldDB" id="A0A0F9E811"/>
<proteinExistence type="predicted"/>
<sequence>MTKLKISIGKTYNTGNYTSTRLDVGLERDVEEVD</sequence>
<feature type="non-terminal residue" evidence="1">
    <location>
        <position position="34"/>
    </location>
</feature>
<reference evidence="1" key="1">
    <citation type="journal article" date="2015" name="Nature">
        <title>Complex archaea that bridge the gap between prokaryotes and eukaryotes.</title>
        <authorList>
            <person name="Spang A."/>
            <person name="Saw J.H."/>
            <person name="Jorgensen S.L."/>
            <person name="Zaremba-Niedzwiedzka K."/>
            <person name="Martijn J."/>
            <person name="Lind A.E."/>
            <person name="van Eijk R."/>
            <person name="Schleper C."/>
            <person name="Guy L."/>
            <person name="Ettema T.J."/>
        </authorList>
    </citation>
    <scope>NUCLEOTIDE SEQUENCE</scope>
</reference>
<comment type="caution">
    <text evidence="1">The sequence shown here is derived from an EMBL/GenBank/DDBJ whole genome shotgun (WGS) entry which is preliminary data.</text>
</comment>
<accession>A0A0F9E811</accession>